<dbReference type="Proteomes" id="UP001595462">
    <property type="component" value="Unassembled WGS sequence"/>
</dbReference>
<protein>
    <submittedName>
        <fullName evidence="1">Gamma carbonic anhydrase family protein</fullName>
    </submittedName>
</protein>
<comment type="caution">
    <text evidence="1">The sequence shown here is derived from an EMBL/GenBank/DDBJ whole genome shotgun (WGS) entry which is preliminary data.</text>
</comment>
<dbReference type="Gene3D" id="2.160.10.10">
    <property type="entry name" value="Hexapeptide repeat proteins"/>
    <property type="match status" value="1"/>
</dbReference>
<accession>A0ABV7EW44</accession>
<dbReference type="InterPro" id="IPR047324">
    <property type="entry name" value="LbH_gamma_CA-like"/>
</dbReference>
<sequence>MLYELEGRRPTTPEPGQFFVADNATVLGQVTLAVDSSIWFNAVLRGDNDEIVIGRGSNIQDGSVLHTDPGYQLTVGEGVTVGHQAMLHGCSIGDNSLIGMKAIVLNGAKIGRNCLIGAGALIAEGKTIPDNSMVIGVPGRVKRELSAQEIEGLQGASARYVANYKRFLASFGPV</sequence>
<name>A0ABV7EW44_9GAMM</name>
<dbReference type="SUPFAM" id="SSF51161">
    <property type="entry name" value="Trimeric LpxA-like enzymes"/>
    <property type="match status" value="1"/>
</dbReference>
<dbReference type="PANTHER" id="PTHR13061">
    <property type="entry name" value="DYNACTIN SUBUNIT P25"/>
    <property type="match status" value="1"/>
</dbReference>
<evidence type="ECO:0000313" key="1">
    <source>
        <dbReference type="EMBL" id="MFC3105600.1"/>
    </source>
</evidence>
<dbReference type="InterPro" id="IPR011004">
    <property type="entry name" value="Trimer_LpxA-like_sf"/>
</dbReference>
<evidence type="ECO:0000313" key="2">
    <source>
        <dbReference type="Proteomes" id="UP001595462"/>
    </source>
</evidence>
<gene>
    <name evidence="1" type="ORF">ACFOSU_17140</name>
</gene>
<keyword evidence="2" id="KW-1185">Reference proteome</keyword>
<dbReference type="InterPro" id="IPR001451">
    <property type="entry name" value="Hexapep"/>
</dbReference>
<dbReference type="PANTHER" id="PTHR13061:SF29">
    <property type="entry name" value="GAMMA CARBONIC ANHYDRASE-LIKE 1, MITOCHONDRIAL-RELATED"/>
    <property type="match status" value="1"/>
</dbReference>
<dbReference type="RefSeq" id="WP_380691137.1">
    <property type="nucleotide sequence ID" value="NZ_JBHRSS010000008.1"/>
</dbReference>
<dbReference type="InterPro" id="IPR050484">
    <property type="entry name" value="Transf_Hexapept/Carb_Anhydrase"/>
</dbReference>
<reference evidence="2" key="1">
    <citation type="journal article" date="2019" name="Int. J. Syst. Evol. Microbiol.">
        <title>The Global Catalogue of Microorganisms (GCM) 10K type strain sequencing project: providing services to taxonomists for standard genome sequencing and annotation.</title>
        <authorList>
            <consortium name="The Broad Institute Genomics Platform"/>
            <consortium name="The Broad Institute Genome Sequencing Center for Infectious Disease"/>
            <person name="Wu L."/>
            <person name="Ma J."/>
        </authorList>
    </citation>
    <scope>NUCLEOTIDE SEQUENCE [LARGE SCALE GENOMIC DNA]</scope>
    <source>
        <strain evidence="2">KCTC 52640</strain>
    </source>
</reference>
<dbReference type="EMBL" id="JBHRSS010000008">
    <property type="protein sequence ID" value="MFC3105600.1"/>
    <property type="molecule type" value="Genomic_DNA"/>
</dbReference>
<proteinExistence type="predicted"/>
<dbReference type="CDD" id="cd04645">
    <property type="entry name" value="LbH_gamma_CA_like"/>
    <property type="match status" value="1"/>
</dbReference>
<dbReference type="Pfam" id="PF00132">
    <property type="entry name" value="Hexapep"/>
    <property type="match status" value="1"/>
</dbReference>
<organism evidence="1 2">
    <name type="scientific">Salinisphaera aquimarina</name>
    <dbReference type="NCBI Taxonomy" id="2094031"/>
    <lineage>
        <taxon>Bacteria</taxon>
        <taxon>Pseudomonadati</taxon>
        <taxon>Pseudomonadota</taxon>
        <taxon>Gammaproteobacteria</taxon>
        <taxon>Salinisphaerales</taxon>
        <taxon>Salinisphaeraceae</taxon>
        <taxon>Salinisphaera</taxon>
    </lineage>
</organism>